<dbReference type="SUPFAM" id="SSF63887">
    <property type="entry name" value="P-domain of calnexin/calreticulin"/>
    <property type="match status" value="1"/>
</dbReference>
<evidence type="ECO:0000256" key="2">
    <source>
        <dbReference type="ARBA" id="ARBA00022692"/>
    </source>
</evidence>
<dbReference type="PANTHER" id="PTHR11073:SF1">
    <property type="entry name" value="CALNEXIN 14D-RELATED"/>
    <property type="match status" value="1"/>
</dbReference>
<dbReference type="Proteomes" id="UP000728185">
    <property type="component" value="Unassembled WGS sequence"/>
</dbReference>
<dbReference type="Gene3D" id="2.10.250.10">
    <property type="entry name" value="Calreticulin/calnexin, P domain"/>
    <property type="match status" value="1"/>
</dbReference>
<keyword evidence="8" id="KW-1185">Reference proteome</keyword>
<dbReference type="GO" id="GO:0005509">
    <property type="term" value="F:calcium ion binding"/>
    <property type="evidence" value="ECO:0007669"/>
    <property type="project" value="InterPro"/>
</dbReference>
<feature type="compositionally biased region" description="Basic and acidic residues" evidence="6">
    <location>
        <begin position="245"/>
        <end position="254"/>
    </location>
</feature>
<dbReference type="EMBL" id="LUCM01009244">
    <property type="protein sequence ID" value="KAA0187273.1"/>
    <property type="molecule type" value="Genomic_DNA"/>
</dbReference>
<dbReference type="InterPro" id="IPR001580">
    <property type="entry name" value="Calret/calnex"/>
</dbReference>
<organism evidence="7 8">
    <name type="scientific">Fasciolopsis buskii</name>
    <dbReference type="NCBI Taxonomy" id="27845"/>
    <lineage>
        <taxon>Eukaryota</taxon>
        <taxon>Metazoa</taxon>
        <taxon>Spiralia</taxon>
        <taxon>Lophotrochozoa</taxon>
        <taxon>Platyhelminthes</taxon>
        <taxon>Trematoda</taxon>
        <taxon>Digenea</taxon>
        <taxon>Plagiorchiida</taxon>
        <taxon>Echinostomata</taxon>
        <taxon>Echinostomatoidea</taxon>
        <taxon>Fasciolidae</taxon>
        <taxon>Fasciolopsis</taxon>
    </lineage>
</organism>
<keyword evidence="3 5" id="KW-1133">Transmembrane helix</keyword>
<dbReference type="OrthoDB" id="1938156at2759"/>
<protein>
    <submittedName>
        <fullName evidence="7">Calnexin</fullName>
    </submittedName>
</protein>
<feature type="compositionally biased region" description="Acidic residues" evidence="6">
    <location>
        <begin position="202"/>
        <end position="234"/>
    </location>
</feature>
<evidence type="ECO:0000256" key="5">
    <source>
        <dbReference type="RuleBase" id="RU362126"/>
    </source>
</evidence>
<dbReference type="PANTHER" id="PTHR11073">
    <property type="entry name" value="CALRETICULIN AND CALNEXIN"/>
    <property type="match status" value="1"/>
</dbReference>
<evidence type="ECO:0000313" key="8">
    <source>
        <dbReference type="Proteomes" id="UP000728185"/>
    </source>
</evidence>
<dbReference type="PRINTS" id="PR00626">
    <property type="entry name" value="CALRETICULIN"/>
</dbReference>
<evidence type="ECO:0000256" key="3">
    <source>
        <dbReference type="ARBA" id="ARBA00022989"/>
    </source>
</evidence>
<comment type="subcellular location">
    <subcellularLocation>
        <location evidence="1">Endoplasmic reticulum membrane</location>
        <topology evidence="1">Single-pass membrane protein</topology>
    </subcellularLocation>
</comment>
<sequence>MDGEWEAPMIKNPKCADAPGCGEWHKPQIKNPNYKGKWTPPVIRNPNYKGKWKPAKIPNPDYYEDNEPFKHLAEVAAVGWELWTMTENIVFDNILIVDSLRTANEFAKETWVKKRDAERLADPKARSVVDAMKESFNEKPWLFAVIGLVCTIPILLCCVYMCRSSSPKSAAASHKKTDEPTPDDETTKYTATKPSSVYTSQEGDDVEDEEEEGGMEEGEEEEEERDGETTEEDVVQVPKGASGDSKNENSKVEQTEDSNEEAPATVESVVSYVLAEMKLSR</sequence>
<accession>A0A8E0RNH2</accession>
<dbReference type="GO" id="GO:0051082">
    <property type="term" value="F:unfolded protein binding"/>
    <property type="evidence" value="ECO:0007669"/>
    <property type="project" value="InterPro"/>
</dbReference>
<name>A0A8E0RNH2_9TREM</name>
<keyword evidence="2 5" id="KW-0812">Transmembrane</keyword>
<gene>
    <name evidence="7" type="ORF">FBUS_06223</name>
</gene>
<dbReference type="GO" id="GO:0005789">
    <property type="term" value="C:endoplasmic reticulum membrane"/>
    <property type="evidence" value="ECO:0007669"/>
    <property type="project" value="UniProtKB-SubCell"/>
</dbReference>
<keyword evidence="4 5" id="KW-0472">Membrane</keyword>
<feature type="region of interest" description="Disordered" evidence="6">
    <location>
        <begin position="169"/>
        <end position="267"/>
    </location>
</feature>
<dbReference type="InterPro" id="IPR009033">
    <property type="entry name" value="Calreticulin/calnexin_P_dom_sf"/>
</dbReference>
<feature type="compositionally biased region" description="Polar residues" evidence="6">
    <location>
        <begin position="189"/>
        <end position="201"/>
    </location>
</feature>
<evidence type="ECO:0000256" key="1">
    <source>
        <dbReference type="ARBA" id="ARBA00004389"/>
    </source>
</evidence>
<evidence type="ECO:0000256" key="4">
    <source>
        <dbReference type="ARBA" id="ARBA00023136"/>
    </source>
</evidence>
<dbReference type="GO" id="GO:0036503">
    <property type="term" value="P:ERAD pathway"/>
    <property type="evidence" value="ECO:0007669"/>
    <property type="project" value="TreeGrafter"/>
</dbReference>
<feature type="transmembrane region" description="Helical" evidence="5">
    <location>
        <begin position="141"/>
        <end position="162"/>
    </location>
</feature>
<dbReference type="AlphaFoldDB" id="A0A8E0RNH2"/>
<dbReference type="GO" id="GO:0006457">
    <property type="term" value="P:protein folding"/>
    <property type="evidence" value="ECO:0007669"/>
    <property type="project" value="InterPro"/>
</dbReference>
<keyword evidence="5" id="KW-0256">Endoplasmic reticulum</keyword>
<comment type="similarity">
    <text evidence="5">Belongs to the calreticulin family.</text>
</comment>
<evidence type="ECO:0000256" key="6">
    <source>
        <dbReference type="SAM" id="MobiDB-lite"/>
    </source>
</evidence>
<evidence type="ECO:0000313" key="7">
    <source>
        <dbReference type="EMBL" id="KAA0187273.1"/>
    </source>
</evidence>
<comment type="caution">
    <text evidence="7">The sequence shown here is derived from an EMBL/GenBank/DDBJ whole genome shotgun (WGS) entry which is preliminary data.</text>
</comment>
<proteinExistence type="inferred from homology"/>
<keyword evidence="5" id="KW-0143">Chaperone</keyword>
<reference evidence="7" key="1">
    <citation type="submission" date="2019-05" db="EMBL/GenBank/DDBJ databases">
        <title>Annotation for the trematode Fasciolopsis buski.</title>
        <authorList>
            <person name="Choi Y.-J."/>
        </authorList>
    </citation>
    <scope>NUCLEOTIDE SEQUENCE</scope>
    <source>
        <strain evidence="7">HT</strain>
        <tissue evidence="7">Whole worm</tissue>
    </source>
</reference>
<dbReference type="Pfam" id="PF00262">
    <property type="entry name" value="Calreticulin"/>
    <property type="match status" value="1"/>
</dbReference>